<reference evidence="1 2" key="1">
    <citation type="journal article" date="2020" name="Nature">
        <title>Six reference-quality genomes reveal evolution of bat adaptations.</title>
        <authorList>
            <person name="Jebb D."/>
            <person name="Huang Z."/>
            <person name="Pippel M."/>
            <person name="Hughes G.M."/>
            <person name="Lavrichenko K."/>
            <person name="Devanna P."/>
            <person name="Winkler S."/>
            <person name="Jermiin L.S."/>
            <person name="Skirmuntt E.C."/>
            <person name="Katzourakis A."/>
            <person name="Burkitt-Gray L."/>
            <person name="Ray D.A."/>
            <person name="Sullivan K.A.M."/>
            <person name="Roscito J.G."/>
            <person name="Kirilenko B.M."/>
            <person name="Davalos L.M."/>
            <person name="Corthals A.P."/>
            <person name="Power M.L."/>
            <person name="Jones G."/>
            <person name="Ransome R.D."/>
            <person name="Dechmann D.K.N."/>
            <person name="Locatelli A.G."/>
            <person name="Puechmaille S.J."/>
            <person name="Fedrigo O."/>
            <person name="Jarvis E.D."/>
            <person name="Hiller M."/>
            <person name="Vernes S.C."/>
            <person name="Myers E.W."/>
            <person name="Teeling E.C."/>
        </authorList>
    </citation>
    <scope>NUCLEOTIDE SEQUENCE [LARGE SCALE GENOMIC DNA]</scope>
    <source>
        <strain evidence="1">MMolMol1</strain>
        <tissue evidence="1">Muscle</tissue>
    </source>
</reference>
<keyword evidence="2" id="KW-1185">Reference proteome</keyword>
<protein>
    <submittedName>
        <fullName evidence="1">Uncharacterized protein</fullName>
    </submittedName>
</protein>
<organism evidence="1 2">
    <name type="scientific">Molossus molossus</name>
    <name type="common">Pallas' mastiff bat</name>
    <name type="synonym">Vespertilio molossus</name>
    <dbReference type="NCBI Taxonomy" id="27622"/>
    <lineage>
        <taxon>Eukaryota</taxon>
        <taxon>Metazoa</taxon>
        <taxon>Chordata</taxon>
        <taxon>Craniata</taxon>
        <taxon>Vertebrata</taxon>
        <taxon>Euteleostomi</taxon>
        <taxon>Mammalia</taxon>
        <taxon>Eutheria</taxon>
        <taxon>Laurasiatheria</taxon>
        <taxon>Chiroptera</taxon>
        <taxon>Yangochiroptera</taxon>
        <taxon>Molossidae</taxon>
        <taxon>Molossus</taxon>
    </lineage>
</organism>
<dbReference type="EMBL" id="JACASF010000013">
    <property type="protein sequence ID" value="KAF6437966.1"/>
    <property type="molecule type" value="Genomic_DNA"/>
</dbReference>
<dbReference type="InParanoid" id="A0A7J8ERD0"/>
<comment type="caution">
    <text evidence="1">The sequence shown here is derived from an EMBL/GenBank/DDBJ whole genome shotgun (WGS) entry which is preliminary data.</text>
</comment>
<name>A0A7J8ERD0_MOLMO</name>
<gene>
    <name evidence="1" type="ORF">HJG59_008681</name>
</gene>
<sequence length="155" mass="16883">MSALPRAQTHCFIGGNVRLTLQDTRQSPTLSWNHCHSRPGLVHKALTGAFPTSSEPQGQPTAFPPKWWPSQILIPPLPPSCSCPTFPLAHQSADSSLQSPSHPSSPFISVPGGISSRSCFLRKSPFPLLRPVLPLSDQYSPKISDFSRHCATHNL</sequence>
<accession>A0A7J8ERD0</accession>
<proteinExistence type="predicted"/>
<evidence type="ECO:0000313" key="1">
    <source>
        <dbReference type="EMBL" id="KAF6437966.1"/>
    </source>
</evidence>
<evidence type="ECO:0000313" key="2">
    <source>
        <dbReference type="Proteomes" id="UP000550707"/>
    </source>
</evidence>
<dbReference type="AlphaFoldDB" id="A0A7J8ERD0"/>
<dbReference type="Proteomes" id="UP000550707">
    <property type="component" value="Unassembled WGS sequence"/>
</dbReference>